<dbReference type="Proteomes" id="UP000515561">
    <property type="component" value="Chromosome"/>
</dbReference>
<protein>
    <submittedName>
        <fullName evidence="1">Uncharacterized protein</fullName>
    </submittedName>
</protein>
<proteinExistence type="predicted"/>
<dbReference type="EMBL" id="AP023367">
    <property type="protein sequence ID" value="BCJ95897.1"/>
    <property type="molecule type" value="Genomic_DNA"/>
</dbReference>
<gene>
    <name evidence="1" type="ORF">acsn021_34660</name>
</gene>
<accession>A0A6S6R7A8</accession>
<dbReference type="KEGG" id="acel:acsn021_34660"/>
<evidence type="ECO:0000313" key="2">
    <source>
        <dbReference type="Proteomes" id="UP000515561"/>
    </source>
</evidence>
<evidence type="ECO:0000313" key="1">
    <source>
        <dbReference type="EMBL" id="BCJ95897.1"/>
    </source>
</evidence>
<organism evidence="1 2">
    <name type="scientific">Anaerocolumna cellulosilytica</name>
    <dbReference type="NCBI Taxonomy" id="433286"/>
    <lineage>
        <taxon>Bacteria</taxon>
        <taxon>Bacillati</taxon>
        <taxon>Bacillota</taxon>
        <taxon>Clostridia</taxon>
        <taxon>Lachnospirales</taxon>
        <taxon>Lachnospiraceae</taxon>
        <taxon>Anaerocolumna</taxon>
    </lineage>
</organism>
<name>A0A6S6R7A8_9FIRM</name>
<dbReference type="RefSeq" id="WP_184092291.1">
    <property type="nucleotide sequence ID" value="NZ_AP023367.1"/>
</dbReference>
<reference evidence="1 2" key="1">
    <citation type="journal article" date="2016" name="Int. J. Syst. Evol. Microbiol.">
        <title>Descriptions of Anaerotaenia torta gen. nov., sp. nov. and Anaerocolumna cellulosilytica gen. nov., sp. nov. isolated from a methanogenic reactor of cattle waste.</title>
        <authorList>
            <person name="Uek A."/>
            <person name="Ohtaki Y."/>
            <person name="Kaku N."/>
            <person name="Ueki K."/>
        </authorList>
    </citation>
    <scope>NUCLEOTIDE SEQUENCE [LARGE SCALE GENOMIC DNA]</scope>
    <source>
        <strain evidence="1 2">SN021</strain>
    </source>
</reference>
<keyword evidence="2" id="KW-1185">Reference proteome</keyword>
<sequence>MSAFLGPIHYWLYRKINVQNQMVEEVLKFIKENNLSLDITQQMDDQFGSISDKPLEEQIDTSNIHGWLQEQVSVVEYRLAYAVTKLVGEYPELFDKLLGHFENAGRELTELTMNSNAKDIYEYLNNVLLDGMPCDHANTLVSGSDNEVIYRRNLCVHEEYWNSLGGNIDNYYLLRESFIKGLLEPAGGAFEKLDEITSRISK</sequence>
<dbReference type="AlphaFoldDB" id="A0A6S6R7A8"/>